<feature type="transmembrane region" description="Helical" evidence="8">
    <location>
        <begin position="360"/>
        <end position="385"/>
    </location>
</feature>
<keyword evidence="11" id="KW-1185">Reference proteome</keyword>
<protein>
    <recommendedName>
        <fullName evidence="9">Amino acid permease/ SLC12A domain-containing protein</fullName>
    </recommendedName>
</protein>
<dbReference type="InterPro" id="IPR050524">
    <property type="entry name" value="APC_YAT"/>
</dbReference>
<keyword evidence="4" id="KW-0029">Amino-acid transport</keyword>
<dbReference type="InterPro" id="IPR004840">
    <property type="entry name" value="Amino_acid_permease_CS"/>
</dbReference>
<dbReference type="RefSeq" id="XP_001731984.1">
    <property type="nucleotide sequence ID" value="XM_001731932.1"/>
</dbReference>
<feature type="transmembrane region" description="Helical" evidence="8">
    <location>
        <begin position="112"/>
        <end position="140"/>
    </location>
</feature>
<accession>A8PWX6</accession>
<feature type="transmembrane region" description="Helical" evidence="8">
    <location>
        <begin position="406"/>
        <end position="425"/>
    </location>
</feature>
<keyword evidence="6 8" id="KW-0472">Membrane</keyword>
<dbReference type="Gene3D" id="1.20.1740.10">
    <property type="entry name" value="Amino acid/polyamine transporter I"/>
    <property type="match status" value="1"/>
</dbReference>
<dbReference type="PANTHER" id="PTHR43341:SF1">
    <property type="entry name" value="GENERAL AMINO-ACID PERMEASE GAP1"/>
    <property type="match status" value="1"/>
</dbReference>
<dbReference type="PROSITE" id="PS00218">
    <property type="entry name" value="AMINO_ACID_PERMEASE_1"/>
    <property type="match status" value="1"/>
</dbReference>
<dbReference type="AlphaFoldDB" id="A8PWX6"/>
<evidence type="ECO:0000256" key="4">
    <source>
        <dbReference type="ARBA" id="ARBA00022970"/>
    </source>
</evidence>
<dbReference type="EMBL" id="AAYY01000003">
    <property type="protein sequence ID" value="EDP44770.1"/>
    <property type="molecule type" value="Genomic_DNA"/>
</dbReference>
<reference evidence="10 11" key="1">
    <citation type="journal article" date="2007" name="Proc. Natl. Acad. Sci. U.S.A.">
        <title>Dandruff-associated Malassezia genomes reveal convergent and divergent virulence traits shared with plant and human fungal pathogens.</title>
        <authorList>
            <person name="Xu J."/>
            <person name="Saunders C.W."/>
            <person name="Hu P."/>
            <person name="Grant R.A."/>
            <person name="Boekhout T."/>
            <person name="Kuramae E.E."/>
            <person name="Kronstad J.W."/>
            <person name="Deangelis Y.M."/>
            <person name="Reeder N.L."/>
            <person name="Johnstone K.R."/>
            <person name="Leland M."/>
            <person name="Fieno A.M."/>
            <person name="Begley W.M."/>
            <person name="Sun Y."/>
            <person name="Lacey M.P."/>
            <person name="Chaudhary T."/>
            <person name="Keough T."/>
            <person name="Chu L."/>
            <person name="Sears R."/>
            <person name="Yuan B."/>
            <person name="Dawson T.L.Jr."/>
        </authorList>
    </citation>
    <scope>NUCLEOTIDE SEQUENCE [LARGE SCALE GENOMIC DNA]</scope>
    <source>
        <strain evidence="11">ATCC MYA-4612 / CBS 7966</strain>
    </source>
</reference>
<keyword evidence="5 8" id="KW-1133">Transmembrane helix</keyword>
<sequence length="585" mass="64118">MGVFQRWFDSFKPAERGIGKEPNYMGELPSEHHSHIDAKEKDKDTLGKDEFTNTTVAVKTEDGGVALIPEETGLKRSLEGRHIQLIAIGGSIGTGLFVGSGITLATGGPGSLMLAFIIVAVMVISTIFSLGELAAVLPISGSFSTYSVRFIDPSWGFAMGWNYWLQWLTTFPLEATAATIVISFWDKDEVVPRGVWVTIFILTISFIHIFGARGYGEFEFIAASLKVIGCIGFIICAIVIDVGGSPAKTYFGAHAWHENPAFLNGFKGFCSVFITACFAYSGTEIVGIAAAETSSPRKHIPKAAKQVIMRVLIFYIVSLLMVTLLVPASNKHLEGDGNDPSNSPFVLAIQTGQIHALPQIFNAVILISAFSVGNASVYGGCRTLLSLAELGMAPKIFTYVDRQGRPLPAMGVSLLFGLLGYLIYASNPNTIFNWLVSISGLSVIFSWASTCVAHIRFRKAWLRQGNKLEQLPWVSPLGIPGSIFSVVLNILVLIAAFYNAAWPIGEGTMTAGDRVNNFFESMLSLPIILLTFILHKIIRRTRHVRIDEIDVQTGRRDPVSEEVLEQERAEWRAKPVYLKIWNTLF</sequence>
<feature type="transmembrane region" description="Helical" evidence="8">
    <location>
        <begin position="518"/>
        <end position="538"/>
    </location>
</feature>
<evidence type="ECO:0000256" key="8">
    <source>
        <dbReference type="SAM" id="Phobius"/>
    </source>
</evidence>
<proteinExistence type="predicted"/>
<feature type="transmembrane region" description="Helical" evidence="8">
    <location>
        <begin position="307"/>
        <end position="326"/>
    </location>
</feature>
<gene>
    <name evidence="10" type="ORF">MGL_1252</name>
</gene>
<dbReference type="VEuPathDB" id="FungiDB:MGL_1252"/>
<dbReference type="OMA" id="REERHGW"/>
<dbReference type="InParanoid" id="A8PWX6"/>
<dbReference type="GO" id="GO:0015171">
    <property type="term" value="F:amino acid transmembrane transporter activity"/>
    <property type="evidence" value="ECO:0007669"/>
    <property type="project" value="TreeGrafter"/>
</dbReference>
<feature type="transmembrane region" description="Helical" evidence="8">
    <location>
        <begin position="85"/>
        <end position="106"/>
    </location>
</feature>
<feature type="transmembrane region" description="Helical" evidence="8">
    <location>
        <begin position="218"/>
        <end position="240"/>
    </location>
</feature>
<feature type="region of interest" description="Disordered" evidence="7">
    <location>
        <begin position="19"/>
        <end position="43"/>
    </location>
</feature>
<comment type="subcellular location">
    <subcellularLocation>
        <location evidence="1">Membrane</location>
        <topology evidence="1">Multi-pass membrane protein</topology>
    </subcellularLocation>
</comment>
<keyword evidence="2" id="KW-0813">Transport</keyword>
<dbReference type="FunFam" id="1.20.1740.10:FF:000017">
    <property type="entry name" value="Amino acid permease"/>
    <property type="match status" value="1"/>
</dbReference>
<dbReference type="OrthoDB" id="3900342at2759"/>
<dbReference type="PIRSF" id="PIRSF006060">
    <property type="entry name" value="AA_transporter"/>
    <property type="match status" value="1"/>
</dbReference>
<feature type="domain" description="Amino acid permease/ SLC12A" evidence="9">
    <location>
        <begin position="82"/>
        <end position="543"/>
    </location>
</feature>
<evidence type="ECO:0000256" key="5">
    <source>
        <dbReference type="ARBA" id="ARBA00022989"/>
    </source>
</evidence>
<evidence type="ECO:0000256" key="3">
    <source>
        <dbReference type="ARBA" id="ARBA00022692"/>
    </source>
</evidence>
<keyword evidence="3 8" id="KW-0812">Transmembrane</keyword>
<evidence type="ECO:0000256" key="7">
    <source>
        <dbReference type="SAM" id="MobiDB-lite"/>
    </source>
</evidence>
<evidence type="ECO:0000313" key="11">
    <source>
        <dbReference type="Proteomes" id="UP000008837"/>
    </source>
</evidence>
<feature type="transmembrane region" description="Helical" evidence="8">
    <location>
        <begin position="477"/>
        <end position="498"/>
    </location>
</feature>
<evidence type="ECO:0000259" key="9">
    <source>
        <dbReference type="Pfam" id="PF00324"/>
    </source>
</evidence>
<evidence type="ECO:0000256" key="1">
    <source>
        <dbReference type="ARBA" id="ARBA00004141"/>
    </source>
</evidence>
<name>A8PWX6_MALGO</name>
<evidence type="ECO:0000256" key="6">
    <source>
        <dbReference type="ARBA" id="ARBA00023136"/>
    </source>
</evidence>
<dbReference type="KEGG" id="mgl:MGL_1252"/>
<dbReference type="FunCoup" id="A8PWX6">
    <property type="interactions" value="243"/>
</dbReference>
<feature type="transmembrane region" description="Helical" evidence="8">
    <location>
        <begin position="191"/>
        <end position="211"/>
    </location>
</feature>
<comment type="caution">
    <text evidence="10">The sequence shown here is derived from an EMBL/GenBank/DDBJ whole genome shotgun (WGS) entry which is preliminary data.</text>
</comment>
<dbReference type="Pfam" id="PF00324">
    <property type="entry name" value="AA_permease"/>
    <property type="match status" value="1"/>
</dbReference>
<feature type="transmembrane region" description="Helical" evidence="8">
    <location>
        <begin position="431"/>
        <end position="457"/>
    </location>
</feature>
<evidence type="ECO:0000256" key="2">
    <source>
        <dbReference type="ARBA" id="ARBA00022448"/>
    </source>
</evidence>
<dbReference type="PANTHER" id="PTHR43341">
    <property type="entry name" value="AMINO ACID PERMEASE"/>
    <property type="match status" value="1"/>
</dbReference>
<dbReference type="InterPro" id="IPR004841">
    <property type="entry name" value="AA-permease/SLC12A_dom"/>
</dbReference>
<dbReference type="Proteomes" id="UP000008837">
    <property type="component" value="Unassembled WGS sequence"/>
</dbReference>
<feature type="compositionally biased region" description="Basic and acidic residues" evidence="7">
    <location>
        <begin position="29"/>
        <end position="43"/>
    </location>
</feature>
<organism evidence="10 11">
    <name type="scientific">Malassezia globosa (strain ATCC MYA-4612 / CBS 7966)</name>
    <name type="common">Dandruff-associated fungus</name>
    <dbReference type="NCBI Taxonomy" id="425265"/>
    <lineage>
        <taxon>Eukaryota</taxon>
        <taxon>Fungi</taxon>
        <taxon>Dikarya</taxon>
        <taxon>Basidiomycota</taxon>
        <taxon>Ustilaginomycotina</taxon>
        <taxon>Malasseziomycetes</taxon>
        <taxon>Malasseziales</taxon>
        <taxon>Malasseziaceae</taxon>
        <taxon>Malassezia</taxon>
    </lineage>
</organism>
<dbReference type="GO" id="GO:0016020">
    <property type="term" value="C:membrane"/>
    <property type="evidence" value="ECO:0007669"/>
    <property type="project" value="UniProtKB-SubCell"/>
</dbReference>
<evidence type="ECO:0000313" key="10">
    <source>
        <dbReference type="EMBL" id="EDP44770.1"/>
    </source>
</evidence>
<dbReference type="GeneID" id="5856289"/>
<dbReference type="STRING" id="425265.A8PWX6"/>
<feature type="transmembrane region" description="Helical" evidence="8">
    <location>
        <begin position="161"/>
        <end position="185"/>
    </location>
</feature>